<proteinExistence type="predicted"/>
<dbReference type="EMBL" id="VSRR010096290">
    <property type="protein sequence ID" value="MPC93837.1"/>
    <property type="molecule type" value="Genomic_DNA"/>
</dbReference>
<name>A0A5B7JL12_PORTR</name>
<dbReference type="Proteomes" id="UP000324222">
    <property type="component" value="Unassembled WGS sequence"/>
</dbReference>
<sequence length="91" mass="10884">MGQNPREELMYVRRQRLQGEGRGSRRWHHWRRIPWHGIMKYRRWPRYQLLHDRRGGGRGPAEDGVDGTAVREPLTMKARRKASSFQTACFP</sequence>
<gene>
    <name evidence="1" type="ORF">E2C01_088981</name>
</gene>
<comment type="caution">
    <text evidence="1">The sequence shown here is derived from an EMBL/GenBank/DDBJ whole genome shotgun (WGS) entry which is preliminary data.</text>
</comment>
<keyword evidence="2" id="KW-1185">Reference proteome</keyword>
<accession>A0A5B7JL12</accession>
<protein>
    <submittedName>
        <fullName evidence="1">Uncharacterized protein</fullName>
    </submittedName>
</protein>
<evidence type="ECO:0000313" key="1">
    <source>
        <dbReference type="EMBL" id="MPC93837.1"/>
    </source>
</evidence>
<organism evidence="1 2">
    <name type="scientific">Portunus trituberculatus</name>
    <name type="common">Swimming crab</name>
    <name type="synonym">Neptunus trituberculatus</name>
    <dbReference type="NCBI Taxonomy" id="210409"/>
    <lineage>
        <taxon>Eukaryota</taxon>
        <taxon>Metazoa</taxon>
        <taxon>Ecdysozoa</taxon>
        <taxon>Arthropoda</taxon>
        <taxon>Crustacea</taxon>
        <taxon>Multicrustacea</taxon>
        <taxon>Malacostraca</taxon>
        <taxon>Eumalacostraca</taxon>
        <taxon>Eucarida</taxon>
        <taxon>Decapoda</taxon>
        <taxon>Pleocyemata</taxon>
        <taxon>Brachyura</taxon>
        <taxon>Eubrachyura</taxon>
        <taxon>Portunoidea</taxon>
        <taxon>Portunidae</taxon>
        <taxon>Portuninae</taxon>
        <taxon>Portunus</taxon>
    </lineage>
</organism>
<dbReference type="AlphaFoldDB" id="A0A5B7JL12"/>
<reference evidence="1 2" key="1">
    <citation type="submission" date="2019-05" db="EMBL/GenBank/DDBJ databases">
        <title>Another draft genome of Portunus trituberculatus and its Hox gene families provides insights of decapod evolution.</title>
        <authorList>
            <person name="Jeong J.-H."/>
            <person name="Song I."/>
            <person name="Kim S."/>
            <person name="Choi T."/>
            <person name="Kim D."/>
            <person name="Ryu S."/>
            <person name="Kim W."/>
        </authorList>
    </citation>
    <scope>NUCLEOTIDE SEQUENCE [LARGE SCALE GENOMIC DNA]</scope>
    <source>
        <tissue evidence="1">Muscle</tissue>
    </source>
</reference>
<evidence type="ECO:0000313" key="2">
    <source>
        <dbReference type="Proteomes" id="UP000324222"/>
    </source>
</evidence>